<reference evidence="2" key="1">
    <citation type="journal article" date="2022" name="Mol. Ecol. Resour.">
        <title>The genomes of chicory, endive, great burdock and yacon provide insights into Asteraceae palaeo-polyploidization history and plant inulin production.</title>
        <authorList>
            <person name="Fan W."/>
            <person name="Wang S."/>
            <person name="Wang H."/>
            <person name="Wang A."/>
            <person name="Jiang F."/>
            <person name="Liu H."/>
            <person name="Zhao H."/>
            <person name="Xu D."/>
            <person name="Zhang Y."/>
        </authorList>
    </citation>
    <scope>NUCLEOTIDE SEQUENCE [LARGE SCALE GENOMIC DNA]</scope>
    <source>
        <strain evidence="2">cv. Punajuju</strain>
    </source>
</reference>
<dbReference type="EMBL" id="CM042011">
    <property type="protein sequence ID" value="KAI3767897.1"/>
    <property type="molecule type" value="Genomic_DNA"/>
</dbReference>
<reference evidence="1 2" key="2">
    <citation type="journal article" date="2022" name="Mol. Ecol. Resour.">
        <title>The genomes of chicory, endive, great burdock and yacon provide insights into Asteraceae paleo-polyploidization history and plant inulin production.</title>
        <authorList>
            <person name="Fan W."/>
            <person name="Wang S."/>
            <person name="Wang H."/>
            <person name="Wang A."/>
            <person name="Jiang F."/>
            <person name="Liu H."/>
            <person name="Zhao H."/>
            <person name="Xu D."/>
            <person name="Zhang Y."/>
        </authorList>
    </citation>
    <scope>NUCLEOTIDE SEQUENCE [LARGE SCALE GENOMIC DNA]</scope>
    <source>
        <strain evidence="2">cv. Punajuju</strain>
        <tissue evidence="1">Leaves</tissue>
    </source>
</reference>
<dbReference type="Proteomes" id="UP001055811">
    <property type="component" value="Linkage Group LG03"/>
</dbReference>
<sequence>MEREERLMLKEALLELEVESIRNQLTILRHYKSEHKKELSSPSSSMSQEENVNVQKNIKQQEVNVLLPLKRKETSNPEQTAPEEIFVEEKFSTIDGKNLSHYNFYKNANSLQVHEAFQLGLIGICKQEAYLPSKAMEEKLERADILRLEKSRIETFINKVFSLSADDKIFVNGYDAK</sequence>
<keyword evidence="2" id="KW-1185">Reference proteome</keyword>
<evidence type="ECO:0000313" key="2">
    <source>
        <dbReference type="Proteomes" id="UP001055811"/>
    </source>
</evidence>
<proteinExistence type="predicted"/>
<evidence type="ECO:0000313" key="1">
    <source>
        <dbReference type="EMBL" id="KAI3767897.1"/>
    </source>
</evidence>
<gene>
    <name evidence="1" type="ORF">L2E82_18326</name>
</gene>
<accession>A0ACB9F9S1</accession>
<organism evidence="1 2">
    <name type="scientific">Cichorium intybus</name>
    <name type="common">Chicory</name>
    <dbReference type="NCBI Taxonomy" id="13427"/>
    <lineage>
        <taxon>Eukaryota</taxon>
        <taxon>Viridiplantae</taxon>
        <taxon>Streptophyta</taxon>
        <taxon>Embryophyta</taxon>
        <taxon>Tracheophyta</taxon>
        <taxon>Spermatophyta</taxon>
        <taxon>Magnoliopsida</taxon>
        <taxon>eudicotyledons</taxon>
        <taxon>Gunneridae</taxon>
        <taxon>Pentapetalae</taxon>
        <taxon>asterids</taxon>
        <taxon>campanulids</taxon>
        <taxon>Asterales</taxon>
        <taxon>Asteraceae</taxon>
        <taxon>Cichorioideae</taxon>
        <taxon>Cichorieae</taxon>
        <taxon>Cichoriinae</taxon>
        <taxon>Cichorium</taxon>
    </lineage>
</organism>
<name>A0ACB9F9S1_CICIN</name>
<protein>
    <submittedName>
        <fullName evidence="1">Uncharacterized protein</fullName>
    </submittedName>
</protein>
<comment type="caution">
    <text evidence="1">The sequence shown here is derived from an EMBL/GenBank/DDBJ whole genome shotgun (WGS) entry which is preliminary data.</text>
</comment>